<evidence type="ECO:0000313" key="2">
    <source>
        <dbReference type="Proteomes" id="UP000252081"/>
    </source>
</evidence>
<dbReference type="Proteomes" id="UP000252081">
    <property type="component" value="Unassembled WGS sequence"/>
</dbReference>
<accession>A0A366KSH5</accession>
<protein>
    <submittedName>
        <fullName evidence="1">Uncharacterized protein</fullName>
    </submittedName>
</protein>
<dbReference type="EMBL" id="QNQU01000016">
    <property type="protein sequence ID" value="RBQ04595.1"/>
    <property type="molecule type" value="Genomic_DNA"/>
</dbReference>
<keyword evidence="2" id="KW-1185">Reference proteome</keyword>
<name>A0A366KSH5_9SPHI</name>
<proteinExistence type="predicted"/>
<dbReference type="AlphaFoldDB" id="A0A366KSH5"/>
<organism evidence="1 2">
    <name type="scientific">Pedobacter miscanthi</name>
    <dbReference type="NCBI Taxonomy" id="2259170"/>
    <lineage>
        <taxon>Bacteria</taxon>
        <taxon>Pseudomonadati</taxon>
        <taxon>Bacteroidota</taxon>
        <taxon>Sphingobacteriia</taxon>
        <taxon>Sphingobacteriales</taxon>
        <taxon>Sphingobacteriaceae</taxon>
        <taxon>Pedobacter</taxon>
    </lineage>
</organism>
<sequence length="104" mass="11679">MFLSLFTFSNNVSNSIIFQPNPGFQAEWVYQKRNNFTAQAVFQKTAKRNAARLKEFFIRVLAFNKFLLVKLTQLAEASLSIPAALSSFVLEGVPNYPSETVPAS</sequence>
<gene>
    <name evidence="1" type="ORF">DRW42_18370</name>
</gene>
<reference evidence="1 2" key="1">
    <citation type="submission" date="2018-07" db="EMBL/GenBank/DDBJ databases">
        <title>A draft genome of a endophytic bacteria, a new species of Pedobacter.</title>
        <authorList>
            <person name="Zhang Z.D."/>
            <person name="Chen Z.J."/>
        </authorList>
    </citation>
    <scope>NUCLEOTIDE SEQUENCE [LARGE SCALE GENOMIC DNA]</scope>
    <source>
        <strain evidence="1 2">RS10</strain>
    </source>
</reference>
<comment type="caution">
    <text evidence="1">The sequence shown here is derived from an EMBL/GenBank/DDBJ whole genome shotgun (WGS) entry which is preliminary data.</text>
</comment>
<evidence type="ECO:0000313" key="1">
    <source>
        <dbReference type="EMBL" id="RBQ04595.1"/>
    </source>
</evidence>